<evidence type="ECO:0000313" key="1">
    <source>
        <dbReference type="EMBL" id="OCU02491.1"/>
    </source>
</evidence>
<protein>
    <submittedName>
        <fullName evidence="1">Uncharacterized protein</fullName>
    </submittedName>
</protein>
<sequence>MPHRNALALHGQLRRPELFWIYMSKSSIAISFCSPMPRIATFSGKKYPIYLSFSPINKIAINQPWQPYPCLYITNPTFHSYKAVIPKVGGLVK</sequence>
<reference evidence="2" key="1">
    <citation type="journal article" date="2016" name="Nature">
        <title>Genome evolution in the allotetraploid frog Xenopus laevis.</title>
        <authorList>
            <person name="Session A.M."/>
            <person name="Uno Y."/>
            <person name="Kwon T."/>
            <person name="Chapman J.A."/>
            <person name="Toyoda A."/>
            <person name="Takahashi S."/>
            <person name="Fukui A."/>
            <person name="Hikosaka A."/>
            <person name="Suzuki A."/>
            <person name="Kondo M."/>
            <person name="van Heeringen S.J."/>
            <person name="Quigley I."/>
            <person name="Heinz S."/>
            <person name="Ogino H."/>
            <person name="Ochi H."/>
            <person name="Hellsten U."/>
            <person name="Lyons J.B."/>
            <person name="Simakov O."/>
            <person name="Putnam N."/>
            <person name="Stites J."/>
            <person name="Kuroki Y."/>
            <person name="Tanaka T."/>
            <person name="Michiue T."/>
            <person name="Watanabe M."/>
            <person name="Bogdanovic O."/>
            <person name="Lister R."/>
            <person name="Georgiou G."/>
            <person name="Paranjpe S.S."/>
            <person name="van Kruijsbergen I."/>
            <person name="Shu S."/>
            <person name="Carlson J."/>
            <person name="Kinoshita T."/>
            <person name="Ohta Y."/>
            <person name="Mawaribuchi S."/>
            <person name="Jenkins J."/>
            <person name="Grimwood J."/>
            <person name="Schmutz J."/>
            <person name="Mitros T."/>
            <person name="Mozaffari S.V."/>
            <person name="Suzuki Y."/>
            <person name="Haramoto Y."/>
            <person name="Yamamoto T.S."/>
            <person name="Takagi C."/>
            <person name="Heald R."/>
            <person name="Miller K."/>
            <person name="Haudenschild C."/>
            <person name="Kitzman J."/>
            <person name="Nakayama T."/>
            <person name="Izutsu Y."/>
            <person name="Robert J."/>
            <person name="Fortriede J."/>
            <person name="Burns K."/>
            <person name="Lotay V."/>
            <person name="Karimi K."/>
            <person name="Yasuoka Y."/>
            <person name="Dichmann D.S."/>
            <person name="Flajnik M.F."/>
            <person name="Houston D.W."/>
            <person name="Shendure J."/>
            <person name="DuPasquier L."/>
            <person name="Vize P.D."/>
            <person name="Zorn A.M."/>
            <person name="Ito M."/>
            <person name="Marcotte E.M."/>
            <person name="Wallingford J.B."/>
            <person name="Ito Y."/>
            <person name="Asashima M."/>
            <person name="Ueno N."/>
            <person name="Matsuda Y."/>
            <person name="Veenstra G.J."/>
            <person name="Fujiyama A."/>
            <person name="Harland R.M."/>
            <person name="Taira M."/>
            <person name="Rokhsar D.S."/>
        </authorList>
    </citation>
    <scope>NUCLEOTIDE SEQUENCE [LARGE SCALE GENOMIC DNA]</scope>
    <source>
        <strain evidence="2">J</strain>
    </source>
</reference>
<accession>A0A974E3D1</accession>
<gene>
    <name evidence="1" type="ORF">XELAEV_18008255mg</name>
</gene>
<proteinExistence type="predicted"/>
<dbReference type="AlphaFoldDB" id="A0A974E3D1"/>
<dbReference type="Proteomes" id="UP000694892">
    <property type="component" value="Chromosome 1L"/>
</dbReference>
<dbReference type="EMBL" id="CM004466">
    <property type="protein sequence ID" value="OCU02491.1"/>
    <property type="molecule type" value="Genomic_DNA"/>
</dbReference>
<name>A0A974E3D1_XENLA</name>
<evidence type="ECO:0000313" key="2">
    <source>
        <dbReference type="Proteomes" id="UP000694892"/>
    </source>
</evidence>
<organism evidence="1 2">
    <name type="scientific">Xenopus laevis</name>
    <name type="common">African clawed frog</name>
    <dbReference type="NCBI Taxonomy" id="8355"/>
    <lineage>
        <taxon>Eukaryota</taxon>
        <taxon>Metazoa</taxon>
        <taxon>Chordata</taxon>
        <taxon>Craniata</taxon>
        <taxon>Vertebrata</taxon>
        <taxon>Euteleostomi</taxon>
        <taxon>Amphibia</taxon>
        <taxon>Batrachia</taxon>
        <taxon>Anura</taxon>
        <taxon>Pipoidea</taxon>
        <taxon>Pipidae</taxon>
        <taxon>Xenopodinae</taxon>
        <taxon>Xenopus</taxon>
        <taxon>Xenopus</taxon>
    </lineage>
</organism>